<gene>
    <name evidence="2" type="ORF">BSQ49_03825</name>
</gene>
<accession>A0A3Q8CXA5</accession>
<name>A0A3Q8CXA5_9LACO</name>
<dbReference type="SUPFAM" id="SSF48452">
    <property type="entry name" value="TPR-like"/>
    <property type="match status" value="1"/>
</dbReference>
<feature type="repeat" description="TPR" evidence="1">
    <location>
        <begin position="49"/>
        <end position="82"/>
    </location>
</feature>
<evidence type="ECO:0000313" key="3">
    <source>
        <dbReference type="Proteomes" id="UP000314960"/>
    </source>
</evidence>
<dbReference type="AlphaFoldDB" id="A0A3Q8CXA5"/>
<dbReference type="PROSITE" id="PS50005">
    <property type="entry name" value="TPR"/>
    <property type="match status" value="1"/>
</dbReference>
<protein>
    <submittedName>
        <fullName evidence="2">Uncharacterized protein</fullName>
    </submittedName>
</protein>
<evidence type="ECO:0000256" key="1">
    <source>
        <dbReference type="PROSITE-ProRule" id="PRU00339"/>
    </source>
</evidence>
<reference evidence="2 3" key="1">
    <citation type="submission" date="2016-11" db="EMBL/GenBank/DDBJ databases">
        <title>Interaction between Lactobacillus species and yeast in water kefir.</title>
        <authorList>
            <person name="Behr J."/>
            <person name="Xu D."/>
            <person name="Vogel R.F."/>
        </authorList>
    </citation>
    <scope>NUCLEOTIDE SEQUENCE [LARGE SCALE GENOMIC DNA]</scope>
    <source>
        <strain evidence="2 3">TMW 1.1822</strain>
    </source>
</reference>
<keyword evidence="1" id="KW-0802">TPR repeat</keyword>
<organism evidence="2 3">
    <name type="scientific">Liquorilactobacillus hordei</name>
    <dbReference type="NCBI Taxonomy" id="468911"/>
    <lineage>
        <taxon>Bacteria</taxon>
        <taxon>Bacillati</taxon>
        <taxon>Bacillota</taxon>
        <taxon>Bacilli</taxon>
        <taxon>Lactobacillales</taxon>
        <taxon>Lactobacillaceae</taxon>
        <taxon>Liquorilactobacillus</taxon>
    </lineage>
</organism>
<sequence length="103" mass="12190">MRKFISSGDFVEDQFIGRKFERLNDFENAIKAYECAEKSSIKAWGSPPPNIYERQAIIYRKLKDYNSEINIIKKALNYYPDSKPFAYRLERAKKLSKSKINKK</sequence>
<dbReference type="Gene3D" id="1.25.40.10">
    <property type="entry name" value="Tetratricopeptide repeat domain"/>
    <property type="match status" value="1"/>
</dbReference>
<dbReference type="Proteomes" id="UP000314960">
    <property type="component" value="Chromosome"/>
</dbReference>
<dbReference type="RefSeq" id="WP_141052953.1">
    <property type="nucleotide sequence ID" value="NZ_CP018176.1"/>
</dbReference>
<dbReference type="EMBL" id="CP018176">
    <property type="protein sequence ID" value="AUJ29404.1"/>
    <property type="molecule type" value="Genomic_DNA"/>
</dbReference>
<dbReference type="Pfam" id="PF13181">
    <property type="entry name" value="TPR_8"/>
    <property type="match status" value="1"/>
</dbReference>
<evidence type="ECO:0000313" key="2">
    <source>
        <dbReference type="EMBL" id="AUJ29404.1"/>
    </source>
</evidence>
<proteinExistence type="predicted"/>
<dbReference type="InterPro" id="IPR011990">
    <property type="entry name" value="TPR-like_helical_dom_sf"/>
</dbReference>
<dbReference type="KEGG" id="lhw:BSQ49_03825"/>
<dbReference type="InterPro" id="IPR019734">
    <property type="entry name" value="TPR_rpt"/>
</dbReference>